<dbReference type="Proteomes" id="UP000265366">
    <property type="component" value="Unassembled WGS sequence"/>
</dbReference>
<sequence length="146" mass="15417">LVRAVVAVEPLGPPFAAISGALPYGITHAPLSFDPPLAEGDTLASADQPSPGEGLVAYKVQAEPARRLPNLAQMPIVVVTAEASWMAGDNHAMVHFLAQAGCRVEHLRLEDRGIHGNGHAMQLERNSDQIAALLSGWIGEQDLTNS</sequence>
<organism evidence="1 2">
    <name type="scientific">Aurantiacibacter xanthus</name>
    <dbReference type="NCBI Taxonomy" id="1784712"/>
    <lineage>
        <taxon>Bacteria</taxon>
        <taxon>Pseudomonadati</taxon>
        <taxon>Pseudomonadota</taxon>
        <taxon>Alphaproteobacteria</taxon>
        <taxon>Sphingomonadales</taxon>
        <taxon>Erythrobacteraceae</taxon>
        <taxon>Aurantiacibacter</taxon>
    </lineage>
</organism>
<proteinExistence type="predicted"/>
<evidence type="ECO:0008006" key="3">
    <source>
        <dbReference type="Google" id="ProtNLM"/>
    </source>
</evidence>
<reference evidence="1 2" key="1">
    <citation type="submission" date="2018-08" db="EMBL/GenBank/DDBJ databases">
        <title>Erythrobacter zhengii sp.nov., a bacterium isolated from deep-sea sediment.</title>
        <authorList>
            <person name="Fang C."/>
            <person name="Wu Y.-H."/>
            <person name="Sun C."/>
            <person name="Wang H."/>
            <person name="Cheng H."/>
            <person name="Meng F.-X."/>
            <person name="Wang C.-S."/>
            <person name="Xu X.-W."/>
        </authorList>
    </citation>
    <scope>NUCLEOTIDE SEQUENCE [LARGE SCALE GENOMIC DNA]</scope>
    <source>
        <strain evidence="1 2">CCTCC AB 2015396</strain>
    </source>
</reference>
<dbReference type="AlphaFoldDB" id="A0A3A1NZH4"/>
<protein>
    <recommendedName>
        <fullName evidence="3">Alpha/beta hydrolase</fullName>
    </recommendedName>
</protein>
<accession>A0A3A1NZH4</accession>
<evidence type="ECO:0000313" key="2">
    <source>
        <dbReference type="Proteomes" id="UP000265366"/>
    </source>
</evidence>
<dbReference type="EMBL" id="QXFM01000138">
    <property type="protein sequence ID" value="RIV81307.1"/>
    <property type="molecule type" value="Genomic_DNA"/>
</dbReference>
<evidence type="ECO:0000313" key="1">
    <source>
        <dbReference type="EMBL" id="RIV81307.1"/>
    </source>
</evidence>
<dbReference type="InterPro" id="IPR029058">
    <property type="entry name" value="AB_hydrolase_fold"/>
</dbReference>
<dbReference type="SUPFAM" id="SSF53474">
    <property type="entry name" value="alpha/beta-Hydrolases"/>
    <property type="match status" value="1"/>
</dbReference>
<keyword evidence="2" id="KW-1185">Reference proteome</keyword>
<name>A0A3A1NZH4_9SPHN</name>
<dbReference type="Gene3D" id="3.40.50.1820">
    <property type="entry name" value="alpha/beta hydrolase"/>
    <property type="match status" value="1"/>
</dbReference>
<feature type="non-terminal residue" evidence="1">
    <location>
        <position position="1"/>
    </location>
</feature>
<gene>
    <name evidence="1" type="ORF">D2V17_17310</name>
</gene>
<comment type="caution">
    <text evidence="1">The sequence shown here is derived from an EMBL/GenBank/DDBJ whole genome shotgun (WGS) entry which is preliminary data.</text>
</comment>